<proteinExistence type="predicted"/>
<dbReference type="Proteomes" id="UP000190811">
    <property type="component" value="Chromosome"/>
</dbReference>
<feature type="region of interest" description="Disordered" evidence="1">
    <location>
        <begin position="152"/>
        <end position="183"/>
    </location>
</feature>
<gene>
    <name evidence="2" type="ORF">BscR1v2_014380</name>
</gene>
<feature type="compositionally biased region" description="Low complexity" evidence="1">
    <location>
        <begin position="152"/>
        <end position="163"/>
    </location>
</feature>
<evidence type="ECO:0000313" key="3">
    <source>
        <dbReference type="Proteomes" id="UP000190811"/>
    </source>
</evidence>
<evidence type="ECO:0000313" key="2">
    <source>
        <dbReference type="EMBL" id="AQX31343.1"/>
    </source>
</evidence>
<name>A0A1S6XSJ6_BARSR</name>
<sequence length="208" mass="22679">MYHPFKLATPHNTHSLLSHKHLSPPHITPLPKSVCSSPPFQTKAPAPSSRLSISPLTHPHALNLSHTAHLPALKHTPNPPSLDYHDHLSPLILIPQQYPQLVSSLQARTPYNTHNLLALIPPSPTSTPFPKSVCSSPPFQTNVPTIHSHTLLSPPHASASPHSHLARTPPARTQPIPHSTSSPPHAYPSYAYFPSCIYASLLKRAHTP</sequence>
<accession>A0A1S6XSJ6</accession>
<feature type="region of interest" description="Disordered" evidence="1">
    <location>
        <begin position="28"/>
        <end position="53"/>
    </location>
</feature>
<organism evidence="2 3">
    <name type="scientific">Bartonella schoenbuchensis (strain DSM 13525 / NCTC 13165 / R1)</name>
    <dbReference type="NCBI Taxonomy" id="687861"/>
    <lineage>
        <taxon>Bacteria</taxon>
        <taxon>Pseudomonadati</taxon>
        <taxon>Pseudomonadota</taxon>
        <taxon>Alphaproteobacteria</taxon>
        <taxon>Hyphomicrobiales</taxon>
        <taxon>Bartonellaceae</taxon>
        <taxon>Bartonella</taxon>
    </lineage>
</organism>
<reference evidence="3" key="1">
    <citation type="journal article" date="2017" name="Genome Biol. Evol.">
        <title>Evolutionary Dynamics of Pathoadaptation Revealed by Three Independent Acquisitions of the VirB/D4 Type IV Secretion System in Bartonella.</title>
        <authorList>
            <person name="Harms A."/>
            <person name="Segers F.H."/>
            <person name="Quebatte M."/>
            <person name="Mistl C."/>
            <person name="Manfredi P."/>
            <person name="Korner J."/>
            <person name="Chomel B.B."/>
            <person name="Kosoy M."/>
            <person name="Maruyama S."/>
            <person name="Engel P."/>
            <person name="Dehio C."/>
        </authorList>
    </citation>
    <scope>NUCLEOTIDE SEQUENCE [LARGE SCALE GENOMIC DNA]</scope>
    <source>
        <strain evidence="3">R1</strain>
    </source>
</reference>
<protein>
    <submittedName>
        <fullName evidence="2">Uncharacterized protein</fullName>
    </submittedName>
</protein>
<evidence type="ECO:0000256" key="1">
    <source>
        <dbReference type="SAM" id="MobiDB-lite"/>
    </source>
</evidence>
<dbReference type="EMBL" id="CP019789">
    <property type="protein sequence ID" value="AQX31343.1"/>
    <property type="molecule type" value="Genomic_DNA"/>
</dbReference>
<dbReference type="AlphaFoldDB" id="A0A1S6XSJ6"/>